<organism evidence="1 2">
    <name type="scientific">Basilea psittacipulmonis DSM 24701</name>
    <dbReference type="NCBI Taxonomy" id="1072685"/>
    <lineage>
        <taxon>Bacteria</taxon>
        <taxon>Pseudomonadati</taxon>
        <taxon>Pseudomonadota</taxon>
        <taxon>Betaproteobacteria</taxon>
        <taxon>Burkholderiales</taxon>
        <taxon>Alcaligenaceae</taxon>
        <taxon>Basilea</taxon>
    </lineage>
</organism>
<evidence type="ECO:0000313" key="1">
    <source>
        <dbReference type="EMBL" id="AIL32421.1"/>
    </source>
</evidence>
<dbReference type="OrthoDB" id="8694261at2"/>
<sequence length="95" mass="11067">MSVLDLPIDEQQKCAKLCGYDSLEAWQEDMRAELEENARLREMEDDLPTKAEIAELIHDLKTNPNALYFYQRVSGDYDLTAEEVIRDLENEETID</sequence>
<name>A0A077DE52_9BURK</name>
<dbReference type="HOGENOM" id="CLU_2367147_0_0_4"/>
<dbReference type="STRING" id="1072685.IX83_03045"/>
<evidence type="ECO:0000313" key="2">
    <source>
        <dbReference type="Proteomes" id="UP000028945"/>
    </source>
</evidence>
<proteinExistence type="predicted"/>
<gene>
    <name evidence="1" type="ORF">IX83_03045</name>
</gene>
<protein>
    <submittedName>
        <fullName evidence="1">Uncharacterized protein</fullName>
    </submittedName>
</protein>
<dbReference type="EMBL" id="CP009238">
    <property type="protein sequence ID" value="AIL32421.1"/>
    <property type="molecule type" value="Genomic_DNA"/>
</dbReference>
<reference evidence="1 2" key="1">
    <citation type="journal article" date="2014" name="BMC Genomics">
        <title>A genomic perspective on a new bacterial genus and species from the Alcaligenaceae family, Basilea psittacipulmonis.</title>
        <authorList>
            <person name="Whiteson K.L."/>
            <person name="Hernandez D."/>
            <person name="Lazarevic V."/>
            <person name="Gaia N."/>
            <person name="Farinelli L."/>
            <person name="Francois P."/>
            <person name="Pilo P."/>
            <person name="Frey J."/>
            <person name="Schrenzel J."/>
        </authorList>
    </citation>
    <scope>NUCLEOTIDE SEQUENCE [LARGE SCALE GENOMIC DNA]</scope>
    <source>
        <strain evidence="1 2">DSM 24701</strain>
    </source>
</reference>
<dbReference type="AlphaFoldDB" id="A0A077DE52"/>
<accession>A0A077DE52</accession>
<dbReference type="KEGG" id="bpsi:IX83_03045"/>
<keyword evidence="2" id="KW-1185">Reference proteome</keyword>
<dbReference type="RefSeq" id="WP_038499011.1">
    <property type="nucleotide sequence ID" value="NZ_AFWK01000063.1"/>
</dbReference>
<dbReference type="Proteomes" id="UP000028945">
    <property type="component" value="Chromosome"/>
</dbReference>